<sequence>MAIEVRPVEGKKDFKKFLNFPYKVYRAKTGEPGGHYDAWVPPLDMDMKHMFDRKHNGLFDHAELQEYLAYRNGAVAGRIVAIVDHAFCEYQNTKTGFVGFFEAYDDVDVAKALFSTAEDWVRSKGMARVIGPINGSTNYQLGNQIDSFDTLPVIEMPYSPPYYGKLYEAAGYAKDQDLYSYKMKTTLKLSDKITRVAELARKRSKVEIRTVEMKNWDRDVNYVREIWDDAWRDNWGYVPWNKSEFDQLADGLKMAIDPKITLFAYVDGKPVGFAFPIPDLNPVFHGMNGKLLPFGIFKLLAGKKKADSIRIAAFGVRKEYQNKGIDALFVYELYTRGVKQGVRGAEFSWILESNLHLRNLLENWGAEHYRTHRVYGKEL</sequence>
<dbReference type="eggNOG" id="COG0456">
    <property type="taxonomic scope" value="Bacteria"/>
</dbReference>
<keyword evidence="2" id="KW-0030">Aminoacyl-tRNA synthetase</keyword>
<keyword evidence="3" id="KW-1185">Reference proteome</keyword>
<dbReference type="InterPro" id="IPR016181">
    <property type="entry name" value="Acyl_CoA_acyltransferase"/>
</dbReference>
<dbReference type="HOGENOM" id="CLU_053649_0_0_12"/>
<dbReference type="EC" id="6.1.1.20" evidence="2"/>
<keyword evidence="2" id="KW-0436">Ligase</keyword>
<dbReference type="STRING" id="1307761.L21SP2_0412"/>
<dbReference type="KEGG" id="slr:L21SP2_0412"/>
<dbReference type="PANTHER" id="PTHR41368:SF1">
    <property type="entry name" value="PROTEIN YGHO"/>
    <property type="match status" value="1"/>
</dbReference>
<gene>
    <name evidence="2" type="ORF">L21SP2_0412</name>
</gene>
<dbReference type="Gene3D" id="3.40.630.30">
    <property type="match status" value="1"/>
</dbReference>
<dbReference type="Proteomes" id="UP000018680">
    <property type="component" value="Chromosome"/>
</dbReference>
<dbReference type="OrthoDB" id="9806005at2"/>
<dbReference type="GO" id="GO:0016747">
    <property type="term" value="F:acyltransferase activity, transferring groups other than amino-acyl groups"/>
    <property type="evidence" value="ECO:0007669"/>
    <property type="project" value="InterPro"/>
</dbReference>
<dbReference type="PROSITE" id="PS51186">
    <property type="entry name" value="GNAT"/>
    <property type="match status" value="1"/>
</dbReference>
<proteinExistence type="predicted"/>
<evidence type="ECO:0000313" key="2">
    <source>
        <dbReference type="EMBL" id="AHC13844.1"/>
    </source>
</evidence>
<dbReference type="InterPro" id="IPR000182">
    <property type="entry name" value="GNAT_dom"/>
</dbReference>
<dbReference type="AlphaFoldDB" id="V5WE38"/>
<dbReference type="Pfam" id="PF00583">
    <property type="entry name" value="Acetyltransf_1"/>
    <property type="match status" value="1"/>
</dbReference>
<accession>V5WE38</accession>
<dbReference type="GO" id="GO:0004826">
    <property type="term" value="F:phenylalanine-tRNA ligase activity"/>
    <property type="evidence" value="ECO:0007669"/>
    <property type="project" value="UniProtKB-EC"/>
</dbReference>
<dbReference type="PANTHER" id="PTHR41368">
    <property type="entry name" value="PROTEIN YGHO"/>
    <property type="match status" value="1"/>
</dbReference>
<protein>
    <submittedName>
        <fullName evidence="2">Phenylalanyl-tRNA synthetase beta chain</fullName>
        <ecNumber evidence="2">6.1.1.20</ecNumber>
    </submittedName>
</protein>
<dbReference type="InterPro" id="IPR039968">
    <property type="entry name" value="BcerS-like"/>
</dbReference>
<reference evidence="2 3" key="1">
    <citation type="journal article" date="2015" name="Stand. Genomic Sci.">
        <title>Complete genome sequence and description of Salinispira pacifica gen. nov., sp. nov., a novel spirochaete isolated form a hypersaline microbial mat.</title>
        <authorList>
            <person name="Ben Hania W."/>
            <person name="Joseph M."/>
            <person name="Schumann P."/>
            <person name="Bunk B."/>
            <person name="Fiebig A."/>
            <person name="Sproer C."/>
            <person name="Klenk H.P."/>
            <person name="Fardeau M.L."/>
            <person name="Spring S."/>
        </authorList>
    </citation>
    <scope>NUCLEOTIDE SEQUENCE [LARGE SCALE GENOMIC DNA]</scope>
    <source>
        <strain evidence="2 3">L21-RPul-D2</strain>
    </source>
</reference>
<dbReference type="SUPFAM" id="SSF55729">
    <property type="entry name" value="Acyl-CoA N-acyltransferases (Nat)"/>
    <property type="match status" value="1"/>
</dbReference>
<evidence type="ECO:0000259" key="1">
    <source>
        <dbReference type="PROSITE" id="PS51186"/>
    </source>
</evidence>
<feature type="domain" description="N-acetyltransferase" evidence="1">
    <location>
        <begin position="206"/>
        <end position="379"/>
    </location>
</feature>
<dbReference type="RefSeq" id="WP_024266776.1">
    <property type="nucleotide sequence ID" value="NC_023035.1"/>
</dbReference>
<dbReference type="EMBL" id="CP006939">
    <property type="protein sequence ID" value="AHC13844.1"/>
    <property type="molecule type" value="Genomic_DNA"/>
</dbReference>
<name>V5WE38_9SPIO</name>
<evidence type="ECO:0000313" key="3">
    <source>
        <dbReference type="Proteomes" id="UP000018680"/>
    </source>
</evidence>
<organism evidence="2 3">
    <name type="scientific">Salinispira pacifica</name>
    <dbReference type="NCBI Taxonomy" id="1307761"/>
    <lineage>
        <taxon>Bacteria</taxon>
        <taxon>Pseudomonadati</taxon>
        <taxon>Spirochaetota</taxon>
        <taxon>Spirochaetia</taxon>
        <taxon>Spirochaetales</taxon>
        <taxon>Spirochaetaceae</taxon>
        <taxon>Salinispira</taxon>
    </lineage>
</organism>